<comment type="subunit">
    <text evidence="3">Heterodimer of a large and a small subunit.</text>
</comment>
<accession>A0A7W7RJC5</accession>
<feature type="modified residue" description="N6-(pyridoxal phosphate)lysine" evidence="8">
    <location>
        <position position="196"/>
    </location>
</feature>
<dbReference type="InterPro" id="IPR015422">
    <property type="entry name" value="PyrdxlP-dep_Trfase_small"/>
</dbReference>
<comment type="similarity">
    <text evidence="2">Belongs to the class-V pyridoxal-phosphate-dependent aminotransferase family.</text>
</comment>
<dbReference type="Proteomes" id="UP000523007">
    <property type="component" value="Unassembled WGS sequence"/>
</dbReference>
<dbReference type="PANTHER" id="PTHR21152:SF40">
    <property type="entry name" value="ALANINE--GLYOXYLATE AMINOTRANSFERASE"/>
    <property type="match status" value="1"/>
</dbReference>
<sequence length="391" mass="41687">MTSGRHFLQIPGPTNVPDRVLRAISYPTIDHRGPEFADLGRAAIDGLKSVVRTESDVVIYPSSGTGAWEAALVNTLSPGDRVLMFETGHFGTLWAGVARDLGLDAELVPGDWRSGVDPEVVEEKLRADADQRIAAVAVVHNETSTGVTSRVPEIRAAMDRAGHPALLLVDTISSLGSVDYRHDEWGVDVTVGCSQKGLMLPPGLSFNAISAKALRASRSAGLRRAYWDWGPMLDANTGGYFPYTPATNLLFGLREAVAMLHEEGLDQVFARHRRHAEATRRAVSAWGLEVLCRVPSEHSPVLTAVLMPEGHDSDELRSTILGGFDISLGAGLGRLAGKVFRIGHLGHLNDPALLGTLGGVEAGMRIAKVPYRPGGVTVAAEYLADTAGEAG</sequence>
<dbReference type="PANTHER" id="PTHR21152">
    <property type="entry name" value="AMINOTRANSFERASE CLASS V"/>
    <property type="match status" value="1"/>
</dbReference>
<dbReference type="InterPro" id="IPR000192">
    <property type="entry name" value="Aminotrans_V_dom"/>
</dbReference>
<evidence type="ECO:0000256" key="5">
    <source>
        <dbReference type="ARBA" id="ARBA00054899"/>
    </source>
</evidence>
<keyword evidence="4 8" id="KW-0663">Pyridoxal phosphate</keyword>
<dbReference type="Gene3D" id="3.90.1150.10">
    <property type="entry name" value="Aspartate Aminotransferase, domain 1"/>
    <property type="match status" value="1"/>
</dbReference>
<gene>
    <name evidence="10" type="ORF">F4561_003871</name>
</gene>
<dbReference type="InterPro" id="IPR015421">
    <property type="entry name" value="PyrdxlP-dep_Trfase_major"/>
</dbReference>
<feature type="binding site" evidence="7">
    <location>
        <position position="341"/>
    </location>
    <ligand>
        <name>substrate</name>
    </ligand>
</feature>
<organism evidence="10 11">
    <name type="scientific">Lipingzhangella halophila</name>
    <dbReference type="NCBI Taxonomy" id="1783352"/>
    <lineage>
        <taxon>Bacteria</taxon>
        <taxon>Bacillati</taxon>
        <taxon>Actinomycetota</taxon>
        <taxon>Actinomycetes</taxon>
        <taxon>Streptosporangiales</taxon>
        <taxon>Nocardiopsidaceae</taxon>
        <taxon>Lipingzhangella</taxon>
    </lineage>
</organism>
<dbReference type="GO" id="GO:0019265">
    <property type="term" value="P:glycine biosynthetic process, by transamination of glyoxylate"/>
    <property type="evidence" value="ECO:0007669"/>
    <property type="project" value="TreeGrafter"/>
</dbReference>
<evidence type="ECO:0000256" key="8">
    <source>
        <dbReference type="PIRSR" id="PIRSR000524-50"/>
    </source>
</evidence>
<evidence type="ECO:0000256" key="1">
    <source>
        <dbReference type="ARBA" id="ARBA00001933"/>
    </source>
</evidence>
<dbReference type="InterPro" id="IPR015424">
    <property type="entry name" value="PyrdxlP-dep_Trfase"/>
</dbReference>
<evidence type="ECO:0000259" key="9">
    <source>
        <dbReference type="Pfam" id="PF00266"/>
    </source>
</evidence>
<dbReference type="EMBL" id="JACHJT010000001">
    <property type="protein sequence ID" value="MBB4933051.1"/>
    <property type="molecule type" value="Genomic_DNA"/>
</dbReference>
<dbReference type="PIRSF" id="PIRSF000524">
    <property type="entry name" value="SPT"/>
    <property type="match status" value="1"/>
</dbReference>
<comment type="caution">
    <text evidence="10">The sequence shown here is derived from an EMBL/GenBank/DDBJ whole genome shotgun (WGS) entry which is preliminary data.</text>
</comment>
<comment type="cofactor">
    <cofactor evidence="1 8">
        <name>pyridoxal 5'-phosphate</name>
        <dbReference type="ChEBI" id="CHEBI:597326"/>
    </cofactor>
</comment>
<proteinExistence type="inferred from homology"/>
<dbReference type="InterPro" id="IPR024169">
    <property type="entry name" value="SP_NH2Trfase/AEP_transaminase"/>
</dbReference>
<evidence type="ECO:0000256" key="3">
    <source>
        <dbReference type="ARBA" id="ARBA00011771"/>
    </source>
</evidence>
<dbReference type="RefSeq" id="WP_184580729.1">
    <property type="nucleotide sequence ID" value="NZ_JACHJT010000001.1"/>
</dbReference>
<dbReference type="GO" id="GO:0004760">
    <property type="term" value="F:L-serine-pyruvate transaminase activity"/>
    <property type="evidence" value="ECO:0007669"/>
    <property type="project" value="TreeGrafter"/>
</dbReference>
<dbReference type="SUPFAM" id="SSF53383">
    <property type="entry name" value="PLP-dependent transferases"/>
    <property type="match status" value="1"/>
</dbReference>
<keyword evidence="10" id="KW-0670">Pyruvate</keyword>
<evidence type="ECO:0000256" key="6">
    <source>
        <dbReference type="ARBA" id="ARBA00079151"/>
    </source>
</evidence>
<evidence type="ECO:0000256" key="7">
    <source>
        <dbReference type="PIRSR" id="PIRSR000524-1"/>
    </source>
</evidence>
<evidence type="ECO:0000313" key="10">
    <source>
        <dbReference type="EMBL" id="MBB4933051.1"/>
    </source>
</evidence>
<reference evidence="10 11" key="1">
    <citation type="submission" date="2020-08" db="EMBL/GenBank/DDBJ databases">
        <title>Sequencing the genomes of 1000 actinobacteria strains.</title>
        <authorList>
            <person name="Klenk H.-P."/>
        </authorList>
    </citation>
    <scope>NUCLEOTIDE SEQUENCE [LARGE SCALE GENOMIC DNA]</scope>
    <source>
        <strain evidence="10 11">DSM 102030</strain>
    </source>
</reference>
<dbReference type="Pfam" id="PF00266">
    <property type="entry name" value="Aminotran_5"/>
    <property type="match status" value="1"/>
</dbReference>
<dbReference type="AlphaFoldDB" id="A0A7W7RJC5"/>
<dbReference type="FunFam" id="3.40.640.10:FF:000054">
    <property type="entry name" value="Serine--glyoxylate aminotransferase"/>
    <property type="match status" value="1"/>
</dbReference>
<feature type="domain" description="Aminotransferase class V" evidence="9">
    <location>
        <begin position="11"/>
        <end position="314"/>
    </location>
</feature>
<dbReference type="Gene3D" id="3.40.640.10">
    <property type="entry name" value="Type I PLP-dependent aspartate aminotransferase-like (Major domain)"/>
    <property type="match status" value="1"/>
</dbReference>
<name>A0A7W7RJC5_9ACTN</name>
<keyword evidence="10" id="KW-0808">Transferase</keyword>
<keyword evidence="11" id="KW-1185">Reference proteome</keyword>
<protein>
    <recommendedName>
        <fullName evidence="6">Tritium exchange subunit</fullName>
    </recommendedName>
</protein>
<evidence type="ECO:0000313" key="11">
    <source>
        <dbReference type="Proteomes" id="UP000523007"/>
    </source>
</evidence>
<keyword evidence="10" id="KW-0032">Aminotransferase</keyword>
<evidence type="ECO:0000256" key="2">
    <source>
        <dbReference type="ARBA" id="ARBA00009236"/>
    </source>
</evidence>
<dbReference type="GO" id="GO:0008453">
    <property type="term" value="F:alanine-glyoxylate transaminase activity"/>
    <property type="evidence" value="ECO:0007669"/>
    <property type="project" value="TreeGrafter"/>
</dbReference>
<evidence type="ECO:0000256" key="4">
    <source>
        <dbReference type="ARBA" id="ARBA00022898"/>
    </source>
</evidence>
<dbReference type="FunFam" id="3.90.1150.10:FF:000031">
    <property type="entry name" value="Serine--glyoxylate aminotransferase"/>
    <property type="match status" value="1"/>
</dbReference>
<comment type="function">
    <text evidence="5">Soluble hydrogenase catalyzes both production and consumption of hydrogen from suitable artificial electron donors or acceptors. This subunit catalyzes the tritium-exchange activity.</text>
</comment>